<organism evidence="3 4">
    <name type="scientific">Bacteroides salyersiae</name>
    <dbReference type="NCBI Taxonomy" id="291644"/>
    <lineage>
        <taxon>Bacteria</taxon>
        <taxon>Pseudomonadati</taxon>
        <taxon>Bacteroidota</taxon>
        <taxon>Bacteroidia</taxon>
        <taxon>Bacteroidales</taxon>
        <taxon>Bacteroidaceae</taxon>
        <taxon>Bacteroides</taxon>
    </lineage>
</organism>
<dbReference type="Gene3D" id="2.40.50.100">
    <property type="match status" value="2"/>
</dbReference>
<proteinExistence type="inferred from homology"/>
<dbReference type="RefSeq" id="WP_005931530.1">
    <property type="nucleotide sequence ID" value="NZ_CABKSE010000002.1"/>
</dbReference>
<protein>
    <submittedName>
        <fullName evidence="3">Efflux RND transporter periplasmic adaptor subunit</fullName>
    </submittedName>
</protein>
<reference evidence="3 4" key="1">
    <citation type="journal article" date="2019" name="Nat. Med.">
        <title>A library of human gut bacterial isolates paired with longitudinal multiomics data enables mechanistic microbiome research.</title>
        <authorList>
            <person name="Poyet M."/>
            <person name="Groussin M."/>
            <person name="Gibbons S.M."/>
            <person name="Avila-Pacheco J."/>
            <person name="Jiang X."/>
            <person name="Kearney S.M."/>
            <person name="Perrotta A.R."/>
            <person name="Berdy B."/>
            <person name="Zhao S."/>
            <person name="Lieberman T.D."/>
            <person name="Swanson P.K."/>
            <person name="Smith M."/>
            <person name="Roesemann S."/>
            <person name="Alexander J.E."/>
            <person name="Rich S.A."/>
            <person name="Livny J."/>
            <person name="Vlamakis H."/>
            <person name="Clish C."/>
            <person name="Bullock K."/>
            <person name="Deik A."/>
            <person name="Scott J."/>
            <person name="Pierce K.A."/>
            <person name="Xavier R.J."/>
            <person name="Alm E.J."/>
        </authorList>
    </citation>
    <scope>NUCLEOTIDE SEQUENCE [LARGE SCALE GENOMIC DNA]</scope>
    <source>
        <strain evidence="3 4">BIOML-A10</strain>
    </source>
</reference>
<dbReference type="NCBIfam" id="TIGR01730">
    <property type="entry name" value="RND_mfp"/>
    <property type="match status" value="1"/>
</dbReference>
<evidence type="ECO:0000259" key="2">
    <source>
        <dbReference type="Pfam" id="PF25967"/>
    </source>
</evidence>
<dbReference type="PROSITE" id="PS51257">
    <property type="entry name" value="PROKAR_LIPOPROTEIN"/>
    <property type="match status" value="1"/>
</dbReference>
<dbReference type="Proteomes" id="UP000422221">
    <property type="component" value="Unassembled WGS sequence"/>
</dbReference>
<dbReference type="AlphaFoldDB" id="A0A7J4XL24"/>
<evidence type="ECO:0000256" key="1">
    <source>
        <dbReference type="ARBA" id="ARBA00009477"/>
    </source>
</evidence>
<dbReference type="Gene3D" id="2.40.420.20">
    <property type="match status" value="1"/>
</dbReference>
<dbReference type="InterPro" id="IPR058627">
    <property type="entry name" value="MdtA-like_C"/>
</dbReference>
<evidence type="ECO:0000313" key="3">
    <source>
        <dbReference type="EMBL" id="KAA3767433.1"/>
    </source>
</evidence>
<feature type="domain" description="Multidrug resistance protein MdtA-like C-terminal permuted SH3" evidence="2">
    <location>
        <begin position="283"/>
        <end position="341"/>
    </location>
</feature>
<dbReference type="PANTHER" id="PTHR30469:SF20">
    <property type="entry name" value="EFFLUX RND TRANSPORTER PERIPLASMIC ADAPTOR SUBUNIT"/>
    <property type="match status" value="1"/>
</dbReference>
<name>A0A7J4XL24_9BACE</name>
<evidence type="ECO:0000313" key="4">
    <source>
        <dbReference type="Proteomes" id="UP000422221"/>
    </source>
</evidence>
<dbReference type="GO" id="GO:0015562">
    <property type="term" value="F:efflux transmembrane transporter activity"/>
    <property type="evidence" value="ECO:0007669"/>
    <property type="project" value="TreeGrafter"/>
</dbReference>
<dbReference type="PANTHER" id="PTHR30469">
    <property type="entry name" value="MULTIDRUG RESISTANCE PROTEIN MDTA"/>
    <property type="match status" value="1"/>
</dbReference>
<dbReference type="GeneID" id="93117455"/>
<dbReference type="SUPFAM" id="SSF111369">
    <property type="entry name" value="HlyD-like secretion proteins"/>
    <property type="match status" value="1"/>
</dbReference>
<sequence>MNMEVKKFVCLFLVATLGISCSMGEKDKKEERMSVRVFCAEKAVSEGEREFTFLSQPFKSTELSFRVGGPILDFDVRSGQFFRKGELIAAIDDRDFKVRKEKAEAVYHQAETEFKRVATLYAKENISASTYEKAKADCAIARAAYETAANELADTRLLAPFDGYVQEVNIERYQDVRASQSVVSFIDLSRLKIETYIPENMAVALQRQPDGLFGYKLKFRFDALGDKVYATDDVQVSKTTTTNNLSFILTAILDNRDDKLPGGMSGTMSITFPEDSIQEESPVFIPQLAVCHRPATGTFVWRLTESNRVEAIPVTIGNLKRDNKIEILSGLTTGDKVVLSGHSFLSEGQEVNIIK</sequence>
<dbReference type="Pfam" id="PF25967">
    <property type="entry name" value="RND-MFP_C"/>
    <property type="match status" value="1"/>
</dbReference>
<dbReference type="GO" id="GO:1990281">
    <property type="term" value="C:efflux pump complex"/>
    <property type="evidence" value="ECO:0007669"/>
    <property type="project" value="TreeGrafter"/>
</dbReference>
<comment type="caution">
    <text evidence="3">The sequence shown here is derived from an EMBL/GenBank/DDBJ whole genome shotgun (WGS) entry which is preliminary data.</text>
</comment>
<comment type="similarity">
    <text evidence="1">Belongs to the membrane fusion protein (MFP) (TC 8.A.1) family.</text>
</comment>
<gene>
    <name evidence="3" type="ORF">F3F73_06805</name>
</gene>
<accession>A0A7J4XL24</accession>
<dbReference type="InterPro" id="IPR006143">
    <property type="entry name" value="RND_pump_MFP"/>
</dbReference>
<dbReference type="EMBL" id="VWMK01000005">
    <property type="protein sequence ID" value="KAA3767433.1"/>
    <property type="molecule type" value="Genomic_DNA"/>
</dbReference>